<dbReference type="InterPro" id="IPR005135">
    <property type="entry name" value="Endo/exonuclease/phosphatase"/>
</dbReference>
<name>A0A9J7ZZX4_CYPCA</name>
<organism evidence="3 4">
    <name type="scientific">Cyprinus carpio carpio</name>
    <dbReference type="NCBI Taxonomy" id="630221"/>
    <lineage>
        <taxon>Eukaryota</taxon>
        <taxon>Metazoa</taxon>
        <taxon>Chordata</taxon>
        <taxon>Craniata</taxon>
        <taxon>Vertebrata</taxon>
        <taxon>Euteleostomi</taxon>
        <taxon>Actinopterygii</taxon>
        <taxon>Neopterygii</taxon>
        <taxon>Teleostei</taxon>
        <taxon>Ostariophysi</taxon>
        <taxon>Cypriniformes</taxon>
        <taxon>Cyprinidae</taxon>
        <taxon>Cyprininae</taxon>
        <taxon>Cyprinus</taxon>
    </lineage>
</organism>
<feature type="domain" description="Endonuclease/exonuclease/phosphatase" evidence="2">
    <location>
        <begin position="209"/>
        <end position="394"/>
    </location>
</feature>
<keyword evidence="4" id="KW-1185">Reference proteome</keyword>
<evidence type="ECO:0000313" key="4">
    <source>
        <dbReference type="Proteomes" id="UP001108240"/>
    </source>
</evidence>
<dbReference type="Pfam" id="PF03372">
    <property type="entry name" value="Exo_endo_phos"/>
    <property type="match status" value="1"/>
</dbReference>
<dbReference type="InterPro" id="IPR036691">
    <property type="entry name" value="Endo/exonu/phosph_ase_sf"/>
</dbReference>
<feature type="signal peptide" evidence="1">
    <location>
        <begin position="1"/>
        <end position="30"/>
    </location>
</feature>
<proteinExistence type="predicted"/>
<evidence type="ECO:0000256" key="1">
    <source>
        <dbReference type="SAM" id="SignalP"/>
    </source>
</evidence>
<reference evidence="3" key="2">
    <citation type="submission" date="2025-09" db="UniProtKB">
        <authorList>
            <consortium name="Ensembl"/>
        </authorList>
    </citation>
    <scope>IDENTIFICATION</scope>
</reference>
<dbReference type="GO" id="GO:0003824">
    <property type="term" value="F:catalytic activity"/>
    <property type="evidence" value="ECO:0007669"/>
    <property type="project" value="InterPro"/>
</dbReference>
<protein>
    <recommendedName>
        <fullName evidence="2">Endonuclease/exonuclease/phosphatase domain-containing protein</fullName>
    </recommendedName>
</protein>
<feature type="chain" id="PRO_5039904825" description="Endonuclease/exonuclease/phosphatase domain-containing protein" evidence="1">
    <location>
        <begin position="31"/>
        <end position="692"/>
    </location>
</feature>
<dbReference type="Proteomes" id="UP001108240">
    <property type="component" value="Unplaced"/>
</dbReference>
<keyword evidence="1" id="KW-0732">Signal</keyword>
<accession>A0A9J7ZZX4</accession>
<reference evidence="3" key="1">
    <citation type="submission" date="2025-08" db="UniProtKB">
        <authorList>
            <consortium name="Ensembl"/>
        </authorList>
    </citation>
    <scope>IDENTIFICATION</scope>
</reference>
<dbReference type="AlphaFoldDB" id="A0A9J7ZZX4"/>
<evidence type="ECO:0000313" key="3">
    <source>
        <dbReference type="Ensembl" id="ENSCCRP00000138514.1"/>
    </source>
</evidence>
<evidence type="ECO:0000259" key="2">
    <source>
        <dbReference type="Pfam" id="PF03372"/>
    </source>
</evidence>
<dbReference type="Gene3D" id="3.60.10.10">
    <property type="entry name" value="Endonuclease/exonuclease/phosphatase"/>
    <property type="match status" value="1"/>
</dbReference>
<dbReference type="PANTHER" id="PTHR46670:SF3">
    <property type="entry name" value="ENDONUCLEASE_EXONUCLEASE_PHOSPHATASE DOMAIN-CONTAINING PROTEIN"/>
    <property type="match status" value="1"/>
</dbReference>
<dbReference type="Ensembl" id="ENSCCRT00000125670.1">
    <property type="protein sequence ID" value="ENSCCRP00000138514.1"/>
    <property type="gene ID" value="ENSCCRG00000075332.1"/>
</dbReference>
<dbReference type="SUPFAM" id="SSF56219">
    <property type="entry name" value="DNase I-like"/>
    <property type="match status" value="1"/>
</dbReference>
<dbReference type="PANTHER" id="PTHR46670">
    <property type="entry name" value="ENDO/EXONUCLEASE/PHOSPHATASE DOMAIN-CONTAINING PROTEIN"/>
    <property type="match status" value="1"/>
</dbReference>
<dbReference type="OMA" id="DRYSINI"/>
<dbReference type="GeneTree" id="ENSGT01150000286909"/>
<sequence length="692" mass="79003">MMIKMAPLCWAARLPLLCVLLCLVILSHFAQNVSPLLVYDRQTLLNIRDFVVKPTTRGSSGQSKMPPPLLSSVPSHLWHVPCLLPAINRYRKRSRRRGRRGGRLVRLRRAYLTLTSESDPRSLTVLSREYDGCAVKCSSEYCYRWLQPIVPDAEYIHACRRPVRICKRHSVKENLRPLARNVISQQSGLNTLRVALINTRSLTNKTFILKDFFISHSLDFLLLTETWVKPGDNSAFTELLPPRCGFFSSPRVSGRGGGVATVFKDNFKCRLLSINDYSCFELQLFLIEFTLPVLCAVVYRPPKYNKNFIQEFSEFLADVVPKYDQLFICGDFNIHVCCPSDQLATDFKRLLSSFHLHQLVDRPTHLIGHTLDLIISHGLSISLTEISETAISDHFPIIVEFYMLPLGSIIARHNIAYHCYADDLQIYLPMSPTNTDAFGSLIDCIDDIKLWLEQNFLNLNEDKTEYILFGESATSDPNMLISKLKPTIRNLGVTFDSSLKFDKQVDSVVKASFFQLRLLAKVKPFLNCSDLEKAIHAFISSRLDYCNALYVGISQSSLRRLQLVQNAAARLLTNTCKREHITPILSSLHWLPVSFRVDFKILLFVFKALNGLAPPYITEMLTLRQSNRALRSTNQLLLEVPRTRYRLWGDRAFSVAGPSLWNKLPADIRTITDLGLFKAKLKTYLFRLAFNL</sequence>